<keyword evidence="2" id="KW-1185">Reference proteome</keyword>
<proteinExistence type="predicted"/>
<comment type="caution">
    <text evidence="1">The sequence shown here is derived from an EMBL/GenBank/DDBJ whole genome shotgun (WGS) entry which is preliminary data.</text>
</comment>
<gene>
    <name evidence="1" type="ORF">AG0111_0g12844</name>
</gene>
<dbReference type="Proteomes" id="UP000293547">
    <property type="component" value="Unassembled WGS sequence"/>
</dbReference>
<reference evidence="1 2" key="1">
    <citation type="journal article" date="2019" name="bioRxiv">
        <title>Genomics, evolutionary history and diagnostics of the Alternaria alternata species group including apple and Asian pear pathotypes.</title>
        <authorList>
            <person name="Armitage A.D."/>
            <person name="Cockerton H.M."/>
            <person name="Sreenivasaprasad S."/>
            <person name="Woodhall J.W."/>
            <person name="Lane C.R."/>
            <person name="Harrison R.J."/>
            <person name="Clarkson J.P."/>
        </authorList>
    </citation>
    <scope>NUCLEOTIDE SEQUENCE [LARGE SCALE GENOMIC DNA]</scope>
    <source>
        <strain evidence="1 2">FERA 650</strain>
    </source>
</reference>
<evidence type="ECO:0000313" key="1">
    <source>
        <dbReference type="EMBL" id="KAB2098974.1"/>
    </source>
</evidence>
<protein>
    <submittedName>
        <fullName evidence="1">Uncharacterized protein</fullName>
    </submittedName>
</protein>
<evidence type="ECO:0000313" key="2">
    <source>
        <dbReference type="Proteomes" id="UP000293547"/>
    </source>
</evidence>
<sequence length="262" mass="30032">MLLKSKRHDTRVSAPLYEGFGAWNSLPFAQQLPSYDLPLLHPSPYTSHAPTGSPNTQNPVSKLNKDCEDRLARMLKAERDLQERNERHLDNMLGAEFSRVYSEYMRHYGTEKESEQSETYREQYFVDAHISVHEKNPKQSFFRIESSNRFLAHSPDDATGDDSDAEDEESDYVSGTLLSRLFPVISRKMCEHCCTEHTIVPPSVPVPTSLWWKDSRKIPDDCPICHKILFHKNRPFQPSRNSDCETSGPGDYVGKIGDKKVI</sequence>
<organism evidence="1 2">
    <name type="scientific">Alternaria gaisen</name>
    <dbReference type="NCBI Taxonomy" id="167740"/>
    <lineage>
        <taxon>Eukaryota</taxon>
        <taxon>Fungi</taxon>
        <taxon>Dikarya</taxon>
        <taxon>Ascomycota</taxon>
        <taxon>Pezizomycotina</taxon>
        <taxon>Dothideomycetes</taxon>
        <taxon>Pleosporomycetidae</taxon>
        <taxon>Pleosporales</taxon>
        <taxon>Pleosporineae</taxon>
        <taxon>Pleosporaceae</taxon>
        <taxon>Alternaria</taxon>
        <taxon>Alternaria sect. Alternaria</taxon>
    </lineage>
</organism>
<name>A0ACB6F3H4_9PLEO</name>
<dbReference type="EMBL" id="PDWZ02000020">
    <property type="protein sequence ID" value="KAB2098974.1"/>
    <property type="molecule type" value="Genomic_DNA"/>
</dbReference>
<accession>A0ACB6F3H4</accession>